<sequence>MSTYLYNHLPLSAALSRLAAGGVSRVEIFGGEYTHWRPDEDPEQLRALVVERRLQVTGFHLPKEEIVLASEPKYRDALDRLKRGLRVASAVGASSAVLHAGYEVADSRYGARERLVEAVAELAAAADREHLDLLLENLPRFGPAVFGHSADELLSLVEQVASPRVGICFDTGHALVNGHDPSESLKRLFPLVKSIHLSDNHGPKPDNPFASDEHLAPGDGVLDWDAFFETLGALGYSGELVLEPGAQANMSEEVVLARSIAAVESHWRRLARKGTRLL</sequence>
<name>A0ABZ1BLR9_9FIRM</name>
<proteinExistence type="predicted"/>
<dbReference type="GO" id="GO:0016853">
    <property type="term" value="F:isomerase activity"/>
    <property type="evidence" value="ECO:0007669"/>
    <property type="project" value="UniProtKB-KW"/>
</dbReference>
<dbReference type="Pfam" id="PF01261">
    <property type="entry name" value="AP_endonuc_2"/>
    <property type="match status" value="1"/>
</dbReference>
<feature type="domain" description="Xylose isomerase-like TIM barrel" evidence="1">
    <location>
        <begin position="18"/>
        <end position="246"/>
    </location>
</feature>
<dbReference type="InterPro" id="IPR013022">
    <property type="entry name" value="Xyl_isomerase-like_TIM-brl"/>
</dbReference>
<evidence type="ECO:0000313" key="2">
    <source>
        <dbReference type="EMBL" id="WRP13767.1"/>
    </source>
</evidence>
<dbReference type="SUPFAM" id="SSF51658">
    <property type="entry name" value="Xylose isomerase-like"/>
    <property type="match status" value="1"/>
</dbReference>
<keyword evidence="2" id="KW-0413">Isomerase</keyword>
<organism evidence="2 3">
    <name type="scientific">Geochorda subterranea</name>
    <dbReference type="NCBI Taxonomy" id="3109564"/>
    <lineage>
        <taxon>Bacteria</taxon>
        <taxon>Bacillati</taxon>
        <taxon>Bacillota</taxon>
        <taxon>Limnochordia</taxon>
        <taxon>Limnochordales</taxon>
        <taxon>Geochordaceae</taxon>
        <taxon>Geochorda</taxon>
    </lineage>
</organism>
<keyword evidence="3" id="KW-1185">Reference proteome</keyword>
<dbReference type="InterPro" id="IPR050312">
    <property type="entry name" value="IolE/XylAMocC-like"/>
</dbReference>
<accession>A0ABZ1BLR9</accession>
<protein>
    <submittedName>
        <fullName evidence="2">Sugar phosphate isomerase/epimerase</fullName>
    </submittedName>
</protein>
<dbReference type="PANTHER" id="PTHR12110">
    <property type="entry name" value="HYDROXYPYRUVATE ISOMERASE"/>
    <property type="match status" value="1"/>
</dbReference>
<evidence type="ECO:0000259" key="1">
    <source>
        <dbReference type="Pfam" id="PF01261"/>
    </source>
</evidence>
<dbReference type="InterPro" id="IPR036237">
    <property type="entry name" value="Xyl_isomerase-like_sf"/>
</dbReference>
<dbReference type="RefSeq" id="WP_324668014.1">
    <property type="nucleotide sequence ID" value="NZ_CP141614.1"/>
</dbReference>
<reference evidence="3" key="1">
    <citation type="submission" date="2023-12" db="EMBL/GenBank/DDBJ databases">
        <title>Novel isolates from deep terrestrial aquifers shed light on the physiology and ecology of the class Limnochordia.</title>
        <authorList>
            <person name="Karnachuk O.V."/>
            <person name="Lukina A.P."/>
            <person name="Avakyan M.R."/>
            <person name="Kadnikov V."/>
            <person name="Begmatov S."/>
            <person name="Beletsky A.V."/>
            <person name="Mardanov A.V."/>
            <person name="Ravin N.V."/>
        </authorList>
    </citation>
    <scope>NUCLEOTIDE SEQUENCE [LARGE SCALE GENOMIC DNA]</scope>
    <source>
        <strain evidence="3">LN</strain>
    </source>
</reference>
<dbReference type="PANTHER" id="PTHR12110:SF53">
    <property type="entry name" value="BLR5974 PROTEIN"/>
    <property type="match status" value="1"/>
</dbReference>
<gene>
    <name evidence="2" type="ORF">VLY81_09995</name>
</gene>
<dbReference type="Proteomes" id="UP001333102">
    <property type="component" value="Chromosome"/>
</dbReference>
<evidence type="ECO:0000313" key="3">
    <source>
        <dbReference type="Proteomes" id="UP001333102"/>
    </source>
</evidence>
<dbReference type="Gene3D" id="3.20.20.150">
    <property type="entry name" value="Divalent-metal-dependent TIM barrel enzymes"/>
    <property type="match status" value="1"/>
</dbReference>
<dbReference type="EMBL" id="CP141614">
    <property type="protein sequence ID" value="WRP13767.1"/>
    <property type="molecule type" value="Genomic_DNA"/>
</dbReference>